<sequence>MNRCFTSKQVKDKVIHQIAVGVGIVETVVAVPGNAIPVQLPAHFDSMMEFWGSKDGFRRESLFSTDDEPLVSVDSSDGDDEKKVFSRQSSSKGAKSKSEADVLEAGLVAVKDGLVSLGQAMLQSNGHRSATTPNTTEVEGATLTDVVDALTVQSAIITEQSAAISEQSTAITKLLEHLLKK</sequence>
<gene>
    <name evidence="2" type="ORF">AaE_015909</name>
</gene>
<evidence type="ECO:0000256" key="1">
    <source>
        <dbReference type="SAM" id="MobiDB-lite"/>
    </source>
</evidence>
<dbReference type="EMBL" id="VJMI01021133">
    <property type="protein sequence ID" value="KAF0702464.1"/>
    <property type="molecule type" value="Genomic_DNA"/>
</dbReference>
<name>A0A6A4YY52_APHAT</name>
<proteinExistence type="predicted"/>
<dbReference type="Proteomes" id="UP000469452">
    <property type="component" value="Unassembled WGS sequence"/>
</dbReference>
<evidence type="ECO:0000313" key="2">
    <source>
        <dbReference type="EMBL" id="KAF0702464.1"/>
    </source>
</evidence>
<comment type="caution">
    <text evidence="2">The sequence shown here is derived from an EMBL/GenBank/DDBJ whole genome shotgun (WGS) entry which is preliminary data.</text>
</comment>
<organism evidence="2 3">
    <name type="scientific">Aphanomyces astaci</name>
    <name type="common">Crayfish plague agent</name>
    <dbReference type="NCBI Taxonomy" id="112090"/>
    <lineage>
        <taxon>Eukaryota</taxon>
        <taxon>Sar</taxon>
        <taxon>Stramenopiles</taxon>
        <taxon>Oomycota</taxon>
        <taxon>Saprolegniomycetes</taxon>
        <taxon>Saprolegniales</taxon>
        <taxon>Verrucalvaceae</taxon>
        <taxon>Aphanomyces</taxon>
    </lineage>
</organism>
<reference evidence="2 3" key="1">
    <citation type="submission" date="2019-06" db="EMBL/GenBank/DDBJ databases">
        <title>Genomics analysis of Aphanomyces spp. identifies a new class of oomycete effector associated with host adaptation.</title>
        <authorList>
            <person name="Gaulin E."/>
        </authorList>
    </citation>
    <scope>NUCLEOTIDE SEQUENCE [LARGE SCALE GENOMIC DNA]</scope>
    <source>
        <strain evidence="2 3">E</strain>
    </source>
</reference>
<evidence type="ECO:0000313" key="3">
    <source>
        <dbReference type="Proteomes" id="UP000469452"/>
    </source>
</evidence>
<feature type="region of interest" description="Disordered" evidence="1">
    <location>
        <begin position="68"/>
        <end position="97"/>
    </location>
</feature>
<protein>
    <submittedName>
        <fullName evidence="2">Uncharacterized protein</fullName>
    </submittedName>
</protein>
<dbReference type="AlphaFoldDB" id="A0A6A4YY52"/>
<accession>A0A6A4YY52</accession>